<sequence>DVFDEYTHERLPTEPARIDLELPQADLDLTMTFETILAEVAPAEPAPEMDRVQKRQSNVMKLAEQNEKLKEELRAMTERLEAAERKQRELESRGQRRSAEEAH</sequence>
<dbReference type="Proteomes" id="UP000256964">
    <property type="component" value="Unassembled WGS sequence"/>
</dbReference>
<name>A0A371DW09_9APHY</name>
<evidence type="ECO:0000313" key="2">
    <source>
        <dbReference type="EMBL" id="RDX56733.1"/>
    </source>
</evidence>
<feature type="region of interest" description="Disordered" evidence="1">
    <location>
        <begin position="76"/>
        <end position="103"/>
    </location>
</feature>
<feature type="non-terminal residue" evidence="2">
    <location>
        <position position="1"/>
    </location>
</feature>
<evidence type="ECO:0000313" key="3">
    <source>
        <dbReference type="Proteomes" id="UP000256964"/>
    </source>
</evidence>
<keyword evidence="3" id="KW-1185">Reference proteome</keyword>
<protein>
    <submittedName>
        <fullName evidence="2">Uncharacterized protein</fullName>
    </submittedName>
</protein>
<dbReference type="OrthoDB" id="3254913at2759"/>
<proteinExistence type="predicted"/>
<organism evidence="2 3">
    <name type="scientific">Lentinus brumalis</name>
    <dbReference type="NCBI Taxonomy" id="2498619"/>
    <lineage>
        <taxon>Eukaryota</taxon>
        <taxon>Fungi</taxon>
        <taxon>Dikarya</taxon>
        <taxon>Basidiomycota</taxon>
        <taxon>Agaricomycotina</taxon>
        <taxon>Agaricomycetes</taxon>
        <taxon>Polyporales</taxon>
        <taxon>Polyporaceae</taxon>
        <taxon>Lentinus</taxon>
    </lineage>
</organism>
<dbReference type="EMBL" id="KZ857380">
    <property type="protein sequence ID" value="RDX56733.1"/>
    <property type="molecule type" value="Genomic_DNA"/>
</dbReference>
<evidence type="ECO:0000256" key="1">
    <source>
        <dbReference type="SAM" id="MobiDB-lite"/>
    </source>
</evidence>
<gene>
    <name evidence="2" type="ORF">OH76DRAFT_1336679</name>
</gene>
<dbReference type="STRING" id="139420.A0A371DW09"/>
<accession>A0A371DW09</accession>
<dbReference type="AlphaFoldDB" id="A0A371DW09"/>
<reference evidence="2 3" key="1">
    <citation type="journal article" date="2018" name="Biotechnol. Biofuels">
        <title>Integrative visual omics of the white-rot fungus Polyporus brumalis exposes the biotechnological potential of its oxidative enzymes for delignifying raw plant biomass.</title>
        <authorList>
            <person name="Miyauchi S."/>
            <person name="Rancon A."/>
            <person name="Drula E."/>
            <person name="Hage H."/>
            <person name="Chaduli D."/>
            <person name="Favel A."/>
            <person name="Grisel S."/>
            <person name="Henrissat B."/>
            <person name="Herpoel-Gimbert I."/>
            <person name="Ruiz-Duenas F.J."/>
            <person name="Chevret D."/>
            <person name="Hainaut M."/>
            <person name="Lin J."/>
            <person name="Wang M."/>
            <person name="Pangilinan J."/>
            <person name="Lipzen A."/>
            <person name="Lesage-Meessen L."/>
            <person name="Navarro D."/>
            <person name="Riley R."/>
            <person name="Grigoriev I.V."/>
            <person name="Zhou S."/>
            <person name="Raouche S."/>
            <person name="Rosso M.N."/>
        </authorList>
    </citation>
    <scope>NUCLEOTIDE SEQUENCE [LARGE SCALE GENOMIC DNA]</scope>
    <source>
        <strain evidence="2 3">BRFM 1820</strain>
    </source>
</reference>